<keyword evidence="3" id="KW-1185">Reference proteome</keyword>
<evidence type="ECO:0000259" key="1">
    <source>
        <dbReference type="Pfam" id="PF00724"/>
    </source>
</evidence>
<evidence type="ECO:0000313" key="2">
    <source>
        <dbReference type="EMBL" id="CCH31112.1"/>
    </source>
</evidence>
<evidence type="ECO:0000313" key="3">
    <source>
        <dbReference type="Proteomes" id="UP000006281"/>
    </source>
</evidence>
<dbReference type="GO" id="GO:0010181">
    <property type="term" value="F:FMN binding"/>
    <property type="evidence" value="ECO:0007669"/>
    <property type="project" value="InterPro"/>
</dbReference>
<reference evidence="2 3" key="1">
    <citation type="journal article" date="2012" name="BMC Genomics">
        <title>Complete genome sequence of Saccharothrix espanaensis DSM 44229T and comparison to the other completely sequenced Pseudonocardiaceae.</title>
        <authorList>
            <person name="Strobel T."/>
            <person name="Al-Dilaimi A."/>
            <person name="Blom J."/>
            <person name="Gessner A."/>
            <person name="Kalinowski J."/>
            <person name="Luzhetska M."/>
            <person name="Puhler A."/>
            <person name="Szczepanowski R."/>
            <person name="Bechthold A."/>
            <person name="Ruckert C."/>
        </authorList>
    </citation>
    <scope>NUCLEOTIDE SEQUENCE [LARGE SCALE GENOMIC DNA]</scope>
    <source>
        <strain evidence="3">ATCC 51144 / DSM 44229 / JCM 9112 / NBRC 15066 / NRRL 15764</strain>
    </source>
</reference>
<dbReference type="PANTHER" id="PTHR22893:SF91">
    <property type="entry name" value="NADPH DEHYDROGENASE 2-RELATED"/>
    <property type="match status" value="1"/>
</dbReference>
<sequence length="327" mass="35527">MTDITTARPLLTPVELGGFRLPNRVVMAPVTRARAGDGLVPTELHAVYYGQRASAGLIVTEGTWVGERAVGFPNVPGVYSDEQVAAWRRVTDVVHALGGRIVVQLWFSGSAAPHEMSTADIRDVVADFATAAAQARRAGFDGVEVHAVGAFLLPRFLNARTNQRTDGYRGGRLLFEIVDEVGAVWGDGRVGVRISPYWDADEGFSADESTVVAYQEYVRRLGDRSLAYLHLRGPELTGPAPDFADFARYREVFDGPMIANLGFDRESGDAIVAAGVVDAVSYAKHYIANPDLVARFALGRDLSPGDPETYYQGGPEGYVDYPESRWS</sequence>
<dbReference type="RefSeq" id="WP_015101224.1">
    <property type="nucleotide sequence ID" value="NC_019673.1"/>
</dbReference>
<organism evidence="2 3">
    <name type="scientific">Saccharothrix espanaensis (strain ATCC 51144 / DSM 44229 / JCM 9112 / NBRC 15066 / NRRL 15764)</name>
    <dbReference type="NCBI Taxonomy" id="1179773"/>
    <lineage>
        <taxon>Bacteria</taxon>
        <taxon>Bacillati</taxon>
        <taxon>Actinomycetota</taxon>
        <taxon>Actinomycetes</taxon>
        <taxon>Pseudonocardiales</taxon>
        <taxon>Pseudonocardiaceae</taxon>
        <taxon>Saccharothrix</taxon>
    </lineage>
</organism>
<dbReference type="PANTHER" id="PTHR22893">
    <property type="entry name" value="NADH OXIDOREDUCTASE-RELATED"/>
    <property type="match status" value="1"/>
</dbReference>
<feature type="domain" description="NADH:flavin oxidoreductase/NADH oxidase N-terminal" evidence="1">
    <location>
        <begin position="113"/>
        <end position="301"/>
    </location>
</feature>
<dbReference type="InterPro" id="IPR045247">
    <property type="entry name" value="Oye-like"/>
</dbReference>
<dbReference type="STRING" id="1179773.BN6_38210"/>
<dbReference type="Gene3D" id="3.20.20.70">
    <property type="entry name" value="Aldolase class I"/>
    <property type="match status" value="2"/>
</dbReference>
<dbReference type="PATRIC" id="fig|1179773.3.peg.3822"/>
<dbReference type="eggNOG" id="COG1902">
    <property type="taxonomic scope" value="Bacteria"/>
</dbReference>
<dbReference type="InterPro" id="IPR001155">
    <property type="entry name" value="OxRdtase_FMN_N"/>
</dbReference>
<dbReference type="KEGG" id="sesp:BN6_38210"/>
<proteinExistence type="predicted"/>
<dbReference type="BioCyc" id="SESP1179773:BN6_RS18495-MONOMER"/>
<dbReference type="Pfam" id="PF00724">
    <property type="entry name" value="Oxidored_FMN"/>
    <property type="match status" value="1"/>
</dbReference>
<dbReference type="InterPro" id="IPR013785">
    <property type="entry name" value="Aldolase_TIM"/>
</dbReference>
<dbReference type="EMBL" id="HE804045">
    <property type="protein sequence ID" value="CCH31112.1"/>
    <property type="molecule type" value="Genomic_DNA"/>
</dbReference>
<accession>K0K0R9</accession>
<dbReference type="OrthoDB" id="3169239at2"/>
<dbReference type="GO" id="GO:0016491">
    <property type="term" value="F:oxidoreductase activity"/>
    <property type="evidence" value="ECO:0007669"/>
    <property type="project" value="InterPro"/>
</dbReference>
<gene>
    <name evidence="2" type="ordered locus">BN6_38210</name>
</gene>
<dbReference type="HOGENOM" id="CLU_012153_0_3_11"/>
<name>K0K0R9_SACES</name>
<dbReference type="Proteomes" id="UP000006281">
    <property type="component" value="Chromosome"/>
</dbReference>
<protein>
    <submittedName>
        <fullName evidence="2">Xenobiotic reductase B</fullName>
    </submittedName>
</protein>
<dbReference type="AlphaFoldDB" id="K0K0R9"/>
<dbReference type="SUPFAM" id="SSF51395">
    <property type="entry name" value="FMN-linked oxidoreductases"/>
    <property type="match status" value="1"/>
</dbReference>